<dbReference type="AlphaFoldDB" id="A0A2S6NPB8"/>
<comment type="caution">
    <text evidence="1">The sequence shown here is derived from an EMBL/GenBank/DDBJ whole genome shotgun (WGS) entry which is preliminary data.</text>
</comment>
<evidence type="ECO:0000313" key="1">
    <source>
        <dbReference type="EMBL" id="PPQ40798.1"/>
    </source>
</evidence>
<name>A0A2S6NPB8_RHOGL</name>
<accession>A0A2S6NPB8</accession>
<organism evidence="1 2">
    <name type="scientific">Rhodopila globiformis</name>
    <name type="common">Rhodopseudomonas globiformis</name>
    <dbReference type="NCBI Taxonomy" id="1071"/>
    <lineage>
        <taxon>Bacteria</taxon>
        <taxon>Pseudomonadati</taxon>
        <taxon>Pseudomonadota</taxon>
        <taxon>Alphaproteobacteria</taxon>
        <taxon>Acetobacterales</taxon>
        <taxon>Acetobacteraceae</taxon>
        <taxon>Rhodopila</taxon>
    </lineage>
</organism>
<gene>
    <name evidence="1" type="ORF">CCS01_00420</name>
</gene>
<sequence>MNVTVRIPDDFADRLGSGDLGRKALEALALQEHRAGRLALADLRQVLGFATRAELDAFLDAHGLPSSVPVHQPADDLAARIRAFRAGKTLGGLDPAALIREGRR</sequence>
<dbReference type="Proteomes" id="UP000239724">
    <property type="component" value="Unassembled WGS sequence"/>
</dbReference>
<dbReference type="EMBL" id="NHRY01000022">
    <property type="protein sequence ID" value="PPQ40798.1"/>
    <property type="molecule type" value="Genomic_DNA"/>
</dbReference>
<evidence type="ECO:0000313" key="2">
    <source>
        <dbReference type="Proteomes" id="UP000239724"/>
    </source>
</evidence>
<keyword evidence="2" id="KW-1185">Reference proteome</keyword>
<protein>
    <submittedName>
        <fullName evidence="1">Uncharacterized protein</fullName>
    </submittedName>
</protein>
<dbReference type="RefSeq" id="WP_104516873.1">
    <property type="nucleotide sequence ID" value="NZ_NHRY01000022.1"/>
</dbReference>
<reference evidence="1 2" key="1">
    <citation type="journal article" date="2018" name="Arch. Microbiol.">
        <title>New insights into the metabolic potential of the phototrophic purple bacterium Rhodopila globiformis DSM 161(T) from its draft genome sequence and evidence for a vanadium-dependent nitrogenase.</title>
        <authorList>
            <person name="Imhoff J.F."/>
            <person name="Rahn T."/>
            <person name="Kunzel S."/>
            <person name="Neulinger S.C."/>
        </authorList>
    </citation>
    <scope>NUCLEOTIDE SEQUENCE [LARGE SCALE GENOMIC DNA]</scope>
    <source>
        <strain evidence="1 2">DSM 161</strain>
    </source>
</reference>
<dbReference type="OrthoDB" id="5770859at2"/>
<proteinExistence type="predicted"/>